<dbReference type="InterPro" id="IPR029063">
    <property type="entry name" value="SAM-dependent_MTases_sf"/>
</dbReference>
<gene>
    <name evidence="10" type="ORF">ASZ90_005411</name>
</gene>
<evidence type="ECO:0000256" key="6">
    <source>
        <dbReference type="ARBA" id="ARBA00047941"/>
    </source>
</evidence>
<dbReference type="InterPro" id="IPR025714">
    <property type="entry name" value="Methyltranfer_dom"/>
</dbReference>
<name>A0A0W8FV51_9ZZZZ</name>
<accession>A0A0W8FV51</accession>
<evidence type="ECO:0000256" key="4">
    <source>
        <dbReference type="ARBA" id="ARBA00034521"/>
    </source>
</evidence>
<protein>
    <recommendedName>
        <fullName evidence="5">Arsenite methyltransferase</fullName>
        <ecNumber evidence="4">2.1.1.137</ecNumber>
    </recommendedName>
</protein>
<dbReference type="EC" id="2.1.1.137" evidence="4"/>
<evidence type="ECO:0000313" key="10">
    <source>
        <dbReference type="EMBL" id="KUG24775.1"/>
    </source>
</evidence>
<dbReference type="Pfam" id="PF13847">
    <property type="entry name" value="Methyltransf_31"/>
    <property type="match status" value="1"/>
</dbReference>
<dbReference type="PANTHER" id="PTHR43675:SF8">
    <property type="entry name" value="ARSENITE METHYLTRANSFERASE"/>
    <property type="match status" value="1"/>
</dbReference>
<dbReference type="NCBIfam" id="NF008823">
    <property type="entry name" value="PRK11873.1"/>
    <property type="match status" value="1"/>
</dbReference>
<feature type="domain" description="Methyltransferase" evidence="9">
    <location>
        <begin position="78"/>
        <end position="222"/>
    </location>
</feature>
<dbReference type="InterPro" id="IPR026669">
    <property type="entry name" value="Arsenite_MeTrfase-like"/>
</dbReference>
<evidence type="ECO:0000256" key="8">
    <source>
        <dbReference type="ARBA" id="ARBA00048428"/>
    </source>
</evidence>
<comment type="catalytic activity">
    <reaction evidence="8">
        <text>arsenic triglutathione + 3 [thioredoxin]-dithiol + 3 S-adenosyl-L-methionine = trimethylarsine + 3 [thioredoxin]-disulfide + 3 glutathione + 3 S-adenosyl-L-homocysteine + 3 H(+)</text>
        <dbReference type="Rhea" id="RHEA:69432"/>
        <dbReference type="Rhea" id="RHEA-COMP:10698"/>
        <dbReference type="Rhea" id="RHEA-COMP:10700"/>
        <dbReference type="ChEBI" id="CHEBI:15378"/>
        <dbReference type="ChEBI" id="CHEBI:27130"/>
        <dbReference type="ChEBI" id="CHEBI:29950"/>
        <dbReference type="ChEBI" id="CHEBI:50058"/>
        <dbReference type="ChEBI" id="CHEBI:57856"/>
        <dbReference type="ChEBI" id="CHEBI:57925"/>
        <dbReference type="ChEBI" id="CHEBI:59789"/>
        <dbReference type="ChEBI" id="CHEBI:183640"/>
        <dbReference type="EC" id="2.1.1.137"/>
    </reaction>
</comment>
<evidence type="ECO:0000259" key="9">
    <source>
        <dbReference type="Pfam" id="PF13847"/>
    </source>
</evidence>
<dbReference type="PANTHER" id="PTHR43675">
    <property type="entry name" value="ARSENITE METHYLTRANSFERASE"/>
    <property type="match status" value="1"/>
</dbReference>
<keyword evidence="1 10" id="KW-0808">Transferase</keyword>
<keyword evidence="10" id="KW-0489">Methyltransferase</keyword>
<dbReference type="EMBL" id="LNQE01000819">
    <property type="protein sequence ID" value="KUG24775.1"/>
    <property type="molecule type" value="Genomic_DNA"/>
</dbReference>
<dbReference type="GO" id="GO:0030791">
    <property type="term" value="F:arsenite methyltransferase activity"/>
    <property type="evidence" value="ECO:0007669"/>
    <property type="project" value="UniProtKB-EC"/>
</dbReference>
<dbReference type="AlphaFoldDB" id="A0A0W8FV51"/>
<evidence type="ECO:0000256" key="3">
    <source>
        <dbReference type="ARBA" id="ARBA00034487"/>
    </source>
</evidence>
<keyword evidence="2" id="KW-0949">S-adenosyl-L-methionine</keyword>
<sequence length="272" mass="29498">METSNEIKKVVKDKYAEIAKAAKGSGCCGPVDCCGSTNESNIIDYSVFQDDYTGEKGYNPDADLGLGCGIPTQYAHIKEGDTVIDLGSGAGNDVFVARSIVGNSGKVIGLDMTEEMIQKAVMNNSKLGYENVEFKLGDIEDMPIESNVADVVISNCVLNLVPNKQKAFSEIYRVLKPGAHFCISDIVIDGELPGGLKNSAEMYAGCVSGALQKEEYLKIIEDSAFKNVVIKKSKRIDLPDELLKTYLTENGMNDYKQNLKGIFSITVVGYKN</sequence>
<dbReference type="SUPFAM" id="SSF53335">
    <property type="entry name" value="S-adenosyl-L-methionine-dependent methyltransferases"/>
    <property type="match status" value="1"/>
</dbReference>
<reference evidence="10" key="1">
    <citation type="journal article" date="2015" name="Proc. Natl. Acad. Sci. U.S.A.">
        <title>Networks of energetic and metabolic interactions define dynamics in microbial communities.</title>
        <authorList>
            <person name="Embree M."/>
            <person name="Liu J.K."/>
            <person name="Al-Bassam M.M."/>
            <person name="Zengler K."/>
        </authorList>
    </citation>
    <scope>NUCLEOTIDE SEQUENCE</scope>
</reference>
<dbReference type="CDD" id="cd02440">
    <property type="entry name" value="AdoMet_MTases"/>
    <property type="match status" value="1"/>
</dbReference>
<evidence type="ECO:0000256" key="1">
    <source>
        <dbReference type="ARBA" id="ARBA00022679"/>
    </source>
</evidence>
<comment type="caution">
    <text evidence="10">The sequence shown here is derived from an EMBL/GenBank/DDBJ whole genome shotgun (WGS) entry which is preliminary data.</text>
</comment>
<evidence type="ECO:0000256" key="2">
    <source>
        <dbReference type="ARBA" id="ARBA00022691"/>
    </source>
</evidence>
<dbReference type="Gene3D" id="3.40.50.150">
    <property type="entry name" value="Vaccinia Virus protein VP39"/>
    <property type="match status" value="1"/>
</dbReference>
<proteinExistence type="inferred from homology"/>
<organism evidence="10">
    <name type="scientific">hydrocarbon metagenome</name>
    <dbReference type="NCBI Taxonomy" id="938273"/>
    <lineage>
        <taxon>unclassified sequences</taxon>
        <taxon>metagenomes</taxon>
        <taxon>ecological metagenomes</taxon>
    </lineage>
</organism>
<dbReference type="GO" id="GO:0032259">
    <property type="term" value="P:methylation"/>
    <property type="evidence" value="ECO:0007669"/>
    <property type="project" value="UniProtKB-KW"/>
</dbReference>
<comment type="catalytic activity">
    <reaction evidence="6">
        <text>arsenic triglutathione + [thioredoxin]-dithiol + S-adenosyl-L-methionine + 2 H2O = methylarsonous acid + [thioredoxin]-disulfide + 3 glutathione + S-adenosyl-L-homocysteine + H(+)</text>
        <dbReference type="Rhea" id="RHEA:69460"/>
        <dbReference type="Rhea" id="RHEA-COMP:10698"/>
        <dbReference type="Rhea" id="RHEA-COMP:10700"/>
        <dbReference type="ChEBI" id="CHEBI:15377"/>
        <dbReference type="ChEBI" id="CHEBI:15378"/>
        <dbReference type="ChEBI" id="CHEBI:17826"/>
        <dbReference type="ChEBI" id="CHEBI:29950"/>
        <dbReference type="ChEBI" id="CHEBI:50058"/>
        <dbReference type="ChEBI" id="CHEBI:57856"/>
        <dbReference type="ChEBI" id="CHEBI:57925"/>
        <dbReference type="ChEBI" id="CHEBI:59789"/>
        <dbReference type="ChEBI" id="CHEBI:183640"/>
        <dbReference type="EC" id="2.1.1.137"/>
    </reaction>
</comment>
<comment type="catalytic activity">
    <reaction evidence="7">
        <text>arsenic triglutathione + 2 [thioredoxin]-dithiol + 2 S-adenosyl-L-methionine + H2O = dimethylarsinous acid + 2 [thioredoxin]-disulfide + 3 glutathione + 2 S-adenosyl-L-homocysteine + 2 H(+)</text>
        <dbReference type="Rhea" id="RHEA:69464"/>
        <dbReference type="Rhea" id="RHEA-COMP:10698"/>
        <dbReference type="Rhea" id="RHEA-COMP:10700"/>
        <dbReference type="ChEBI" id="CHEBI:15377"/>
        <dbReference type="ChEBI" id="CHEBI:15378"/>
        <dbReference type="ChEBI" id="CHEBI:23808"/>
        <dbReference type="ChEBI" id="CHEBI:29950"/>
        <dbReference type="ChEBI" id="CHEBI:50058"/>
        <dbReference type="ChEBI" id="CHEBI:57856"/>
        <dbReference type="ChEBI" id="CHEBI:57925"/>
        <dbReference type="ChEBI" id="CHEBI:59789"/>
        <dbReference type="ChEBI" id="CHEBI:183640"/>
        <dbReference type="EC" id="2.1.1.137"/>
    </reaction>
</comment>
<comment type="similarity">
    <text evidence="3">Belongs to the methyltransferase superfamily. Arsenite methyltransferase family.</text>
</comment>
<evidence type="ECO:0000256" key="7">
    <source>
        <dbReference type="ARBA" id="ARBA00047943"/>
    </source>
</evidence>
<evidence type="ECO:0000256" key="5">
    <source>
        <dbReference type="ARBA" id="ARBA00034545"/>
    </source>
</evidence>